<dbReference type="OrthoDB" id="9798604at2"/>
<dbReference type="InterPro" id="IPR012400">
    <property type="entry name" value="Long_Oxdase"/>
</dbReference>
<protein>
    <recommendedName>
        <fullName evidence="5">long-chain-alcohol oxidase</fullName>
        <ecNumber evidence="5">1.1.3.20</ecNumber>
    </recommendedName>
</protein>
<feature type="domain" description="Glucose-methanol-choline oxidoreductase N-terminal" evidence="13">
    <location>
        <begin position="392"/>
        <end position="406"/>
    </location>
</feature>
<organism evidence="14 15">
    <name type="scientific">Segniliparus rugosus (strain ATCC BAA-974 / DSM 45345 / CCUG 50838 / CIP 108380 / JCM 13579 / CDC 945)</name>
    <dbReference type="NCBI Taxonomy" id="679197"/>
    <lineage>
        <taxon>Bacteria</taxon>
        <taxon>Bacillati</taxon>
        <taxon>Actinomycetota</taxon>
        <taxon>Actinomycetes</taxon>
        <taxon>Mycobacteriales</taxon>
        <taxon>Segniliparaceae</taxon>
        <taxon>Segniliparus</taxon>
    </lineage>
</organism>
<keyword evidence="7" id="KW-0812">Transmembrane</keyword>
<evidence type="ECO:0000256" key="7">
    <source>
        <dbReference type="ARBA" id="ARBA00022692"/>
    </source>
</evidence>
<keyword evidence="9" id="KW-1133">Transmembrane helix</keyword>
<evidence type="ECO:0000256" key="10">
    <source>
        <dbReference type="ARBA" id="ARBA00023002"/>
    </source>
</evidence>
<evidence type="ECO:0000256" key="3">
    <source>
        <dbReference type="ARBA" id="ARBA00004370"/>
    </source>
</evidence>
<dbReference type="RefSeq" id="WP_021030799.1">
    <property type="nucleotide sequence ID" value="NZ_KI391954.1"/>
</dbReference>
<dbReference type="PROSITE" id="PS00624">
    <property type="entry name" value="GMC_OXRED_2"/>
    <property type="match status" value="1"/>
</dbReference>
<dbReference type="GO" id="GO:0046577">
    <property type="term" value="F:long-chain-alcohol oxidase activity"/>
    <property type="evidence" value="ECO:0007669"/>
    <property type="project" value="UniProtKB-EC"/>
</dbReference>
<dbReference type="Pfam" id="PF05199">
    <property type="entry name" value="GMC_oxred_C"/>
    <property type="match status" value="1"/>
</dbReference>
<evidence type="ECO:0000256" key="5">
    <source>
        <dbReference type="ARBA" id="ARBA00013125"/>
    </source>
</evidence>
<comment type="similarity">
    <text evidence="4">Belongs to the GMC oxidoreductase family.</text>
</comment>
<dbReference type="HOGENOM" id="CLU_008878_3_0_11"/>
<dbReference type="PANTHER" id="PTHR46056">
    <property type="entry name" value="LONG-CHAIN-ALCOHOL OXIDASE"/>
    <property type="match status" value="1"/>
</dbReference>
<keyword evidence="15" id="KW-1185">Reference proteome</keyword>
<dbReference type="GO" id="GO:0016020">
    <property type="term" value="C:membrane"/>
    <property type="evidence" value="ECO:0007669"/>
    <property type="project" value="UniProtKB-SubCell"/>
</dbReference>
<comment type="subcellular location">
    <subcellularLocation>
        <location evidence="3">Membrane</location>
    </subcellularLocation>
</comment>
<feature type="region of interest" description="Disordered" evidence="12">
    <location>
        <begin position="129"/>
        <end position="148"/>
    </location>
</feature>
<accession>E5XNK6</accession>
<evidence type="ECO:0000313" key="15">
    <source>
        <dbReference type="Proteomes" id="UP000004816"/>
    </source>
</evidence>
<sequence length="650" mass="68164">MLPISPRQRFALELIADTFAPGDGNSTPSATGLGSVELSLAFLARNPRALELSALKGVLSSWDTRLGGLLISGRPRKFSATTLKEREKVLLGLAQSRLSQKRMLFTILRNALLLPYYIEPGKDERSPVWDSIGYPDAPSSPTAPGDGLHPLSVTGDLELGCDVVVVGSGAGGGTAAGVLAAAGLDVVIVEAGEHYREEDFDGTEKTGLLNLYAGAPMLTAEGQIMLLAGRCVGGGTVINYTTCFRTPDRVREEWAALGARQFAEDEYANALDVVWKRLGVNRDYDRAAGRDAVMERGLRNLGWSVGPTARNVIGCDMGEQCGRCGMGCPLGAKLSTAKTWLADAVSAGARLVTGASVRAVDTINGRASGVTAMTSAGHRVAVRARAVVVAAGAIQTPALLKRSGLGNHNIGRHLRLHPAVAVWGQIRGSTPPWEGSLQSRYSDHHSDLDGDGYGVIYETLPATPAFAAPALPWRGGQAHLASMRELRSMVPLGVLVRDKGAGEVAIGRDGEPIVRYTLSRHDARHLMSGIEGAARILEAAGAHKVIAPHYEGIFFEPGKTGTVDSFAAACRAAGSGPGRLSMASLHIMGSARMGANPRDSATNPDGEIWGAPGIVIADGSCFPTASGVNPMISIEAVAHMNATRLAARLT</sequence>
<evidence type="ECO:0000256" key="9">
    <source>
        <dbReference type="ARBA" id="ARBA00022989"/>
    </source>
</evidence>
<keyword evidence="10" id="KW-0560">Oxidoreductase</keyword>
<dbReference type="STRING" id="679197.HMPREF9336_01035"/>
<keyword evidence="8" id="KW-0274">FAD</keyword>
<keyword evidence="6" id="KW-0285">Flavoprotein</keyword>
<dbReference type="Gene3D" id="3.50.50.60">
    <property type="entry name" value="FAD/NAD(P)-binding domain"/>
    <property type="match status" value="2"/>
</dbReference>
<dbReference type="PANTHER" id="PTHR46056:SF12">
    <property type="entry name" value="LONG-CHAIN-ALCOHOL OXIDASE"/>
    <property type="match status" value="1"/>
</dbReference>
<proteinExistence type="inferred from homology"/>
<evidence type="ECO:0000313" key="14">
    <source>
        <dbReference type="EMBL" id="EFV14118.2"/>
    </source>
</evidence>
<dbReference type="PIRSF" id="PIRSF028937">
    <property type="entry name" value="Lg_Ch_AO"/>
    <property type="match status" value="1"/>
</dbReference>
<dbReference type="Proteomes" id="UP000004816">
    <property type="component" value="Unassembled WGS sequence"/>
</dbReference>
<evidence type="ECO:0000256" key="4">
    <source>
        <dbReference type="ARBA" id="ARBA00010790"/>
    </source>
</evidence>
<dbReference type="SUPFAM" id="SSF51905">
    <property type="entry name" value="FAD/NAD(P)-binding domain"/>
    <property type="match status" value="1"/>
</dbReference>
<evidence type="ECO:0000256" key="2">
    <source>
        <dbReference type="ARBA" id="ARBA00003842"/>
    </source>
</evidence>
<keyword evidence="11" id="KW-0472">Membrane</keyword>
<dbReference type="GO" id="GO:0050660">
    <property type="term" value="F:flavin adenine dinucleotide binding"/>
    <property type="evidence" value="ECO:0007669"/>
    <property type="project" value="InterPro"/>
</dbReference>
<evidence type="ECO:0000256" key="1">
    <source>
        <dbReference type="ARBA" id="ARBA00000920"/>
    </source>
</evidence>
<dbReference type="EC" id="1.1.3.20" evidence="5"/>
<comment type="function">
    <text evidence="2">Long-chain fatty alcohol oxidase involved in the omega-oxidation pathway of lipid degradation.</text>
</comment>
<dbReference type="InterPro" id="IPR036188">
    <property type="entry name" value="FAD/NAD-bd_sf"/>
</dbReference>
<dbReference type="AlphaFoldDB" id="E5XNK6"/>
<dbReference type="eggNOG" id="COG2303">
    <property type="taxonomic scope" value="Bacteria"/>
</dbReference>
<evidence type="ECO:0000256" key="11">
    <source>
        <dbReference type="ARBA" id="ARBA00023136"/>
    </source>
</evidence>
<comment type="caution">
    <text evidence="14">The sequence shown here is derived from an EMBL/GenBank/DDBJ whole genome shotgun (WGS) entry which is preliminary data.</text>
</comment>
<dbReference type="Pfam" id="PF00732">
    <property type="entry name" value="GMC_oxred_N"/>
    <property type="match status" value="1"/>
</dbReference>
<comment type="catalytic activity">
    <reaction evidence="1">
        <text>a long-chain primary fatty alcohol + O2 = a long-chain fatty aldehyde + H2O2</text>
        <dbReference type="Rhea" id="RHEA:22756"/>
        <dbReference type="ChEBI" id="CHEBI:15379"/>
        <dbReference type="ChEBI" id="CHEBI:16240"/>
        <dbReference type="ChEBI" id="CHEBI:17176"/>
        <dbReference type="ChEBI" id="CHEBI:77396"/>
        <dbReference type="EC" id="1.1.3.20"/>
    </reaction>
</comment>
<evidence type="ECO:0000256" key="6">
    <source>
        <dbReference type="ARBA" id="ARBA00022630"/>
    </source>
</evidence>
<evidence type="ECO:0000256" key="8">
    <source>
        <dbReference type="ARBA" id="ARBA00022827"/>
    </source>
</evidence>
<name>E5XNK6_SEGRC</name>
<dbReference type="InterPro" id="IPR007867">
    <property type="entry name" value="GMC_OxRtase_C"/>
</dbReference>
<dbReference type="EMBL" id="ACZI02000003">
    <property type="protein sequence ID" value="EFV14118.2"/>
    <property type="molecule type" value="Genomic_DNA"/>
</dbReference>
<dbReference type="InterPro" id="IPR000172">
    <property type="entry name" value="GMC_OxRdtase_N"/>
</dbReference>
<reference evidence="14 15" key="1">
    <citation type="journal article" date="2011" name="Stand. Genomic Sci.">
        <title>High quality draft genome sequence of Segniliparus rugosus CDC 945(T)= (ATCC BAA-974(T)).</title>
        <authorList>
            <person name="Earl A.M."/>
            <person name="Desjardins C.A."/>
            <person name="Fitzgerald M.G."/>
            <person name="Arachchi H.M."/>
            <person name="Zeng Q."/>
            <person name="Mehta T."/>
            <person name="Griggs A."/>
            <person name="Birren B.W."/>
            <person name="Toney N.C."/>
            <person name="Carr J."/>
            <person name="Posey J."/>
            <person name="Butler W.R."/>
        </authorList>
    </citation>
    <scope>NUCLEOTIDE SEQUENCE [LARGE SCALE GENOMIC DNA]</scope>
    <source>
        <strain evidence="15">ATCC BAA-974 / DSM 45345 / CCUG 50838 / CIP 108380 / JCM 13579 / CDC 945</strain>
    </source>
</reference>
<gene>
    <name evidence="14" type="ORF">HMPREF9336_01035</name>
</gene>
<evidence type="ECO:0000256" key="12">
    <source>
        <dbReference type="SAM" id="MobiDB-lite"/>
    </source>
</evidence>
<evidence type="ECO:0000259" key="13">
    <source>
        <dbReference type="PROSITE" id="PS00624"/>
    </source>
</evidence>